<dbReference type="Proteomes" id="UP000499080">
    <property type="component" value="Unassembled WGS sequence"/>
</dbReference>
<comment type="caution">
    <text evidence="2">The sequence shown here is derived from an EMBL/GenBank/DDBJ whole genome shotgun (WGS) entry which is preliminary data.</text>
</comment>
<dbReference type="AlphaFoldDB" id="A0A4Y2A290"/>
<dbReference type="PROSITE" id="PS50172">
    <property type="entry name" value="BRCT"/>
    <property type="match status" value="1"/>
</dbReference>
<dbReference type="Pfam" id="PF16759">
    <property type="entry name" value="LIG3_BRCT"/>
    <property type="match status" value="1"/>
</dbReference>
<dbReference type="SUPFAM" id="SSF52113">
    <property type="entry name" value="BRCT domain"/>
    <property type="match status" value="1"/>
</dbReference>
<dbReference type="OrthoDB" id="6428377at2759"/>
<feature type="domain" description="BRCT" evidence="1">
    <location>
        <begin position="75"/>
        <end position="129"/>
    </location>
</feature>
<dbReference type="InterPro" id="IPR031916">
    <property type="entry name" value="LIG3_BRCT"/>
</dbReference>
<sequence>MAVSSSHVKGGGSGQTASVHPFIRALPRDLPSHSPFERRDWSEFHRAQSTSSNLEVLPSHTPWEQGITFFVLYDGSILKDHETSEASHVICNGDNRNGSIPKKAEAITVDWLWDSIKLQKRLPTKMYKPKAKC</sequence>
<evidence type="ECO:0000313" key="3">
    <source>
        <dbReference type="Proteomes" id="UP000499080"/>
    </source>
</evidence>
<dbReference type="InterPro" id="IPR036420">
    <property type="entry name" value="BRCT_dom_sf"/>
</dbReference>
<keyword evidence="3" id="KW-1185">Reference proteome</keyword>
<accession>A0A4Y2A290</accession>
<evidence type="ECO:0000259" key="1">
    <source>
        <dbReference type="PROSITE" id="PS50172"/>
    </source>
</evidence>
<dbReference type="EMBL" id="BGPR01000003">
    <property type="protein sequence ID" value="GBL73519.1"/>
    <property type="molecule type" value="Genomic_DNA"/>
</dbReference>
<gene>
    <name evidence="2" type="ORF">AVEN_159506_1</name>
</gene>
<organism evidence="2 3">
    <name type="scientific">Araneus ventricosus</name>
    <name type="common">Orbweaver spider</name>
    <name type="synonym">Epeira ventricosa</name>
    <dbReference type="NCBI Taxonomy" id="182803"/>
    <lineage>
        <taxon>Eukaryota</taxon>
        <taxon>Metazoa</taxon>
        <taxon>Ecdysozoa</taxon>
        <taxon>Arthropoda</taxon>
        <taxon>Chelicerata</taxon>
        <taxon>Arachnida</taxon>
        <taxon>Araneae</taxon>
        <taxon>Araneomorphae</taxon>
        <taxon>Entelegynae</taxon>
        <taxon>Araneoidea</taxon>
        <taxon>Araneidae</taxon>
        <taxon>Araneus</taxon>
    </lineage>
</organism>
<proteinExistence type="predicted"/>
<name>A0A4Y2A290_ARAVE</name>
<protein>
    <recommendedName>
        <fullName evidence="1">BRCT domain-containing protein</fullName>
    </recommendedName>
</protein>
<reference evidence="2 3" key="1">
    <citation type="journal article" date="2019" name="Sci. Rep.">
        <title>Orb-weaving spider Araneus ventricosus genome elucidates the spidroin gene catalogue.</title>
        <authorList>
            <person name="Kono N."/>
            <person name="Nakamura H."/>
            <person name="Ohtoshi R."/>
            <person name="Moran D.A.P."/>
            <person name="Shinohara A."/>
            <person name="Yoshida Y."/>
            <person name="Fujiwara M."/>
            <person name="Mori M."/>
            <person name="Tomita M."/>
            <person name="Arakawa K."/>
        </authorList>
    </citation>
    <scope>NUCLEOTIDE SEQUENCE [LARGE SCALE GENOMIC DNA]</scope>
</reference>
<dbReference type="Gene3D" id="3.40.50.10190">
    <property type="entry name" value="BRCT domain"/>
    <property type="match status" value="1"/>
</dbReference>
<dbReference type="InterPro" id="IPR001357">
    <property type="entry name" value="BRCT_dom"/>
</dbReference>
<evidence type="ECO:0000313" key="2">
    <source>
        <dbReference type="EMBL" id="GBL73519.1"/>
    </source>
</evidence>